<feature type="transmembrane region" description="Helical" evidence="6">
    <location>
        <begin position="279"/>
        <end position="300"/>
    </location>
</feature>
<evidence type="ECO:0000256" key="4">
    <source>
        <dbReference type="ARBA" id="ARBA00022989"/>
    </source>
</evidence>
<organism evidence="7 8">
    <name type="scientific">Mangrovicoccus algicola</name>
    <dbReference type="NCBI Taxonomy" id="2771008"/>
    <lineage>
        <taxon>Bacteria</taxon>
        <taxon>Pseudomonadati</taxon>
        <taxon>Pseudomonadota</taxon>
        <taxon>Alphaproteobacteria</taxon>
        <taxon>Rhodobacterales</taxon>
        <taxon>Paracoccaceae</taxon>
        <taxon>Mangrovicoccus</taxon>
    </lineage>
</organism>
<dbReference type="RefSeq" id="WP_193183003.1">
    <property type="nucleotide sequence ID" value="NZ_JACVXA010000034.1"/>
</dbReference>
<evidence type="ECO:0000256" key="2">
    <source>
        <dbReference type="ARBA" id="ARBA00022475"/>
    </source>
</evidence>
<feature type="transmembrane region" description="Helical" evidence="6">
    <location>
        <begin position="205"/>
        <end position="225"/>
    </location>
</feature>
<feature type="transmembrane region" description="Helical" evidence="6">
    <location>
        <begin position="112"/>
        <end position="132"/>
    </location>
</feature>
<evidence type="ECO:0000256" key="5">
    <source>
        <dbReference type="ARBA" id="ARBA00023136"/>
    </source>
</evidence>
<dbReference type="PANTHER" id="PTHR30482:SF10">
    <property type="entry name" value="HIGH-AFFINITY BRANCHED-CHAIN AMINO ACID TRANSPORT PROTEIN BRAE"/>
    <property type="match status" value="1"/>
</dbReference>
<comment type="subcellular location">
    <subcellularLocation>
        <location evidence="1">Cell membrane</location>
        <topology evidence="1">Multi-pass membrane protein</topology>
    </subcellularLocation>
</comment>
<evidence type="ECO:0000256" key="6">
    <source>
        <dbReference type="SAM" id="Phobius"/>
    </source>
</evidence>
<accession>A0A8J6YW10</accession>
<dbReference type="AlphaFoldDB" id="A0A8J6YW10"/>
<evidence type="ECO:0000256" key="1">
    <source>
        <dbReference type="ARBA" id="ARBA00004651"/>
    </source>
</evidence>
<feature type="transmembrane region" description="Helical" evidence="6">
    <location>
        <begin position="84"/>
        <end position="105"/>
    </location>
</feature>
<name>A0A8J6YW10_9RHOB</name>
<dbReference type="Pfam" id="PF02653">
    <property type="entry name" value="BPD_transp_2"/>
    <property type="match status" value="1"/>
</dbReference>
<dbReference type="PANTHER" id="PTHR30482">
    <property type="entry name" value="HIGH-AFFINITY BRANCHED-CHAIN AMINO ACID TRANSPORT SYSTEM PERMEASE"/>
    <property type="match status" value="1"/>
</dbReference>
<dbReference type="Proteomes" id="UP000609121">
    <property type="component" value="Unassembled WGS sequence"/>
</dbReference>
<keyword evidence="8" id="KW-1185">Reference proteome</keyword>
<gene>
    <name evidence="7" type="ORF">ICN82_11895</name>
</gene>
<dbReference type="GO" id="GO:0005886">
    <property type="term" value="C:plasma membrane"/>
    <property type="evidence" value="ECO:0007669"/>
    <property type="project" value="UniProtKB-SubCell"/>
</dbReference>
<dbReference type="EMBL" id="JACVXA010000034">
    <property type="protein sequence ID" value="MBE3638905.1"/>
    <property type="molecule type" value="Genomic_DNA"/>
</dbReference>
<dbReference type="InterPro" id="IPR043428">
    <property type="entry name" value="LivM-like"/>
</dbReference>
<evidence type="ECO:0000313" key="8">
    <source>
        <dbReference type="Proteomes" id="UP000609121"/>
    </source>
</evidence>
<evidence type="ECO:0000313" key="7">
    <source>
        <dbReference type="EMBL" id="MBE3638905.1"/>
    </source>
</evidence>
<feature type="transmembrane region" description="Helical" evidence="6">
    <location>
        <begin position="7"/>
        <end position="26"/>
    </location>
</feature>
<dbReference type="CDD" id="cd06581">
    <property type="entry name" value="TM_PBP1_LivM_like"/>
    <property type="match status" value="1"/>
</dbReference>
<comment type="caution">
    <text evidence="7">The sequence shown here is derived from an EMBL/GenBank/DDBJ whole genome shotgun (WGS) entry which is preliminary data.</text>
</comment>
<feature type="transmembrane region" description="Helical" evidence="6">
    <location>
        <begin position="245"/>
        <end position="267"/>
    </location>
</feature>
<evidence type="ECO:0000256" key="3">
    <source>
        <dbReference type="ARBA" id="ARBA00022692"/>
    </source>
</evidence>
<sequence length="322" mass="33938">MAKKSPWPLIVMALWVAALALTPVALGNYEVRIAISIAMFTALALSWNIIGGFTGYPSFATAAFYGIGCYVGALAQRAGVPAALAWLAAAAFVGGVSFLLGSIVLRLKGHYFAIGSIALVDISRLVVSSWGGVTGGGNGLNVPLLEGRPPEVSALVLHVMLVIVVAAFLANLLTDRSRLGFGLRCIEQNEDAADMVGIDTTRYKIAAFVLSAIFPGAVGAVYASWVGYIDPTDSFDILTTVKVPVMAMLGGAGTLLGPVVGAVSFVLLEELFWANFLEWNRAIMGAIVVALIFFLPGGILKLDWRAILRRAPRGKPAERKTG</sequence>
<protein>
    <submittedName>
        <fullName evidence="7">Branched-chain amino acid ABC transporter permease</fullName>
    </submittedName>
</protein>
<keyword evidence="5 6" id="KW-0472">Membrane</keyword>
<dbReference type="InterPro" id="IPR001851">
    <property type="entry name" value="ABC_transp_permease"/>
</dbReference>
<keyword evidence="3 6" id="KW-0812">Transmembrane</keyword>
<keyword evidence="2" id="KW-1003">Cell membrane</keyword>
<feature type="transmembrane region" description="Helical" evidence="6">
    <location>
        <begin position="152"/>
        <end position="174"/>
    </location>
</feature>
<dbReference type="GO" id="GO:0015658">
    <property type="term" value="F:branched-chain amino acid transmembrane transporter activity"/>
    <property type="evidence" value="ECO:0007669"/>
    <property type="project" value="InterPro"/>
</dbReference>
<reference evidence="7" key="1">
    <citation type="submission" date="2020-09" db="EMBL/GenBank/DDBJ databases">
        <title>A novel bacterium of genus Mangrovicoccus, isolated from South China Sea.</title>
        <authorList>
            <person name="Huang H."/>
            <person name="Mo K."/>
            <person name="Hu Y."/>
        </authorList>
    </citation>
    <scope>NUCLEOTIDE SEQUENCE</scope>
    <source>
        <strain evidence="7">HB182678</strain>
    </source>
</reference>
<keyword evidence="4 6" id="KW-1133">Transmembrane helix</keyword>
<feature type="transmembrane region" description="Helical" evidence="6">
    <location>
        <begin position="32"/>
        <end position="50"/>
    </location>
</feature>
<proteinExistence type="predicted"/>